<gene>
    <name evidence="2" type="ORF">C8D95_101398</name>
</gene>
<evidence type="ECO:0000313" key="2">
    <source>
        <dbReference type="EMBL" id="PWK58584.1"/>
    </source>
</evidence>
<dbReference type="Proteomes" id="UP000245390">
    <property type="component" value="Unassembled WGS sequence"/>
</dbReference>
<comment type="caution">
    <text evidence="2">The sequence shown here is derived from an EMBL/GenBank/DDBJ whole genome shotgun (WGS) entry which is preliminary data.</text>
</comment>
<accession>A0A316GCI6</accession>
<sequence>MATDGRNVGRGAVLAVAALLAGTVVQAAEDAPLSAIDWLSDSIDLPETVAAPAEEAPASLPPAIAVAPIEAAGPDRAGLVDARTLGLAPDIWGRSSAADLARAISALPDGASGPPSLRRFLHDLMVVRLDPPVDAMVDDSLYLARIDRLLGVGHLDAADALIREAGAPEPKRFRRAFDIALLKGTETNACLDIDETPDISPTYMARIFCLARLGKWDVAALTLGNAQALGILSDDEDALMRHFLDPELFEGEPIPPAPTLPTPLQFRIYEAVGERIPTDRLPVAFTAADLTDTVGWQARVRAAERLAAVDAMSVATLLGVFSERKAAASGGVWDRVAKLHAADEAIRSQDVDAVTETLPDAFEAAAEGGYAPGFAAWAAPRLSSLDLKGPAAHVAFEIALLAASPDIAARFATQSREDKFLLDLATGQGGTPPGFAPLDRAALRGLSALGPGEAYKALVEDSRAGEALLRAVSQLMDGAAGNPDLTAQSLALLRHLGLEALARQVAVELVLMEGAA</sequence>
<feature type="signal peptide" evidence="1">
    <location>
        <begin position="1"/>
        <end position="27"/>
    </location>
</feature>
<feature type="chain" id="PRO_5016241488" description="Chemotaxis protein MotC" evidence="1">
    <location>
        <begin position="28"/>
        <end position="516"/>
    </location>
</feature>
<dbReference type="KEGG" id="salo:EF888_03430"/>
<dbReference type="RefSeq" id="WP_109757460.1">
    <property type="nucleotide sequence ID" value="NZ_CP034588.1"/>
</dbReference>
<dbReference type="AlphaFoldDB" id="A0A316GCI6"/>
<dbReference type="OrthoDB" id="7929427at2"/>
<keyword evidence="3" id="KW-1185">Reference proteome</keyword>
<name>A0A316GCI6_9RHOB</name>
<protein>
    <recommendedName>
        <fullName evidence="4">Chemotaxis protein MotC</fullName>
    </recommendedName>
</protein>
<keyword evidence="1" id="KW-0732">Signal</keyword>
<evidence type="ECO:0000256" key="1">
    <source>
        <dbReference type="SAM" id="SignalP"/>
    </source>
</evidence>
<proteinExistence type="predicted"/>
<organism evidence="2 3">
    <name type="scientific">Silicimonas algicola</name>
    <dbReference type="NCBI Taxonomy" id="1826607"/>
    <lineage>
        <taxon>Bacteria</taxon>
        <taxon>Pseudomonadati</taxon>
        <taxon>Pseudomonadota</taxon>
        <taxon>Alphaproteobacteria</taxon>
        <taxon>Rhodobacterales</taxon>
        <taxon>Paracoccaceae</taxon>
    </lineage>
</organism>
<evidence type="ECO:0000313" key="3">
    <source>
        <dbReference type="Proteomes" id="UP000245390"/>
    </source>
</evidence>
<dbReference type="EMBL" id="QGGV01000001">
    <property type="protein sequence ID" value="PWK58584.1"/>
    <property type="molecule type" value="Genomic_DNA"/>
</dbReference>
<evidence type="ECO:0008006" key="4">
    <source>
        <dbReference type="Google" id="ProtNLM"/>
    </source>
</evidence>
<reference evidence="2 3" key="1">
    <citation type="submission" date="2018-05" db="EMBL/GenBank/DDBJ databases">
        <title>Genomic Encyclopedia of Type Strains, Phase IV (KMG-IV): sequencing the most valuable type-strain genomes for metagenomic binning, comparative biology and taxonomic classification.</title>
        <authorList>
            <person name="Goeker M."/>
        </authorList>
    </citation>
    <scope>NUCLEOTIDE SEQUENCE [LARGE SCALE GENOMIC DNA]</scope>
    <source>
        <strain evidence="2 3">DSM 103371</strain>
    </source>
</reference>